<dbReference type="GO" id="GO:0005739">
    <property type="term" value="C:mitochondrion"/>
    <property type="evidence" value="ECO:0007669"/>
    <property type="project" value="TreeGrafter"/>
</dbReference>
<dbReference type="GO" id="GO:0050152">
    <property type="term" value="F:omega-amidase activity"/>
    <property type="evidence" value="ECO:0007669"/>
    <property type="project" value="TreeGrafter"/>
</dbReference>
<dbReference type="Gene3D" id="3.60.110.10">
    <property type="entry name" value="Carbon-nitrogen hydrolase"/>
    <property type="match status" value="1"/>
</dbReference>
<dbReference type="GO" id="GO:0006107">
    <property type="term" value="P:oxaloacetate metabolic process"/>
    <property type="evidence" value="ECO:0007669"/>
    <property type="project" value="TreeGrafter"/>
</dbReference>
<feature type="chain" id="PRO_5040511385" evidence="2">
    <location>
        <begin position="25"/>
        <end position="351"/>
    </location>
</feature>
<keyword evidence="1" id="KW-0378">Hydrolase</keyword>
<name>A0A9N8D781_9STRA</name>
<organism evidence="4 5">
    <name type="scientific">Seminavis robusta</name>
    <dbReference type="NCBI Taxonomy" id="568900"/>
    <lineage>
        <taxon>Eukaryota</taxon>
        <taxon>Sar</taxon>
        <taxon>Stramenopiles</taxon>
        <taxon>Ochrophyta</taxon>
        <taxon>Bacillariophyta</taxon>
        <taxon>Bacillariophyceae</taxon>
        <taxon>Bacillariophycidae</taxon>
        <taxon>Naviculales</taxon>
        <taxon>Naviculaceae</taxon>
        <taxon>Seminavis</taxon>
    </lineage>
</organism>
<dbReference type="AlphaFoldDB" id="A0A9N8D781"/>
<evidence type="ECO:0000256" key="1">
    <source>
        <dbReference type="ARBA" id="ARBA00022801"/>
    </source>
</evidence>
<evidence type="ECO:0000259" key="3">
    <source>
        <dbReference type="PROSITE" id="PS50263"/>
    </source>
</evidence>
<reference evidence="4" key="1">
    <citation type="submission" date="2020-06" db="EMBL/GenBank/DDBJ databases">
        <authorList>
            <consortium name="Plant Systems Biology data submission"/>
        </authorList>
    </citation>
    <scope>NUCLEOTIDE SEQUENCE</scope>
    <source>
        <strain evidence="4">D6</strain>
    </source>
</reference>
<keyword evidence="5" id="KW-1185">Reference proteome</keyword>
<dbReference type="PANTHER" id="PTHR23088:SF30">
    <property type="entry name" value="OMEGA-AMIDASE NIT2"/>
    <property type="match status" value="1"/>
</dbReference>
<dbReference type="OrthoDB" id="10250282at2759"/>
<dbReference type="CDD" id="cd07572">
    <property type="entry name" value="nit"/>
    <property type="match status" value="1"/>
</dbReference>
<dbReference type="GO" id="GO:0006528">
    <property type="term" value="P:asparagine metabolic process"/>
    <property type="evidence" value="ECO:0007669"/>
    <property type="project" value="TreeGrafter"/>
</dbReference>
<sequence>MRLSYHSLTLWISTTAASAASASAFHSRPAFFTRIGSQQFRQSSSTVRSMSSTSADTLRVALCQFHVTPDKEKNHATAADYLDRAAAQGAQLVVLPEIWNSPYATSAFAEYAEVLPQVGDTQATTSPSSALLMERAKQHKMWIVGGSIPETDDGQVYNTCLVYDPTGTVVAKHRKVHLFDIDVPGGITFRESDTLSPGNSLTSFALRDDLDVGVGICYDIRFPLASMLMCQSKPNCKIIIFPGAFNLTTGPAHWELLQRGRALDNQCFVITASPARTQPPEEEGKYPHYTAWGHSTVVSPWGDVVTKAEEKEALVICDLDLARVDEVRTSIPIGKQKRTDLYKLEDVKSSS</sequence>
<proteinExistence type="predicted"/>
<dbReference type="GO" id="GO:0006541">
    <property type="term" value="P:glutamine metabolic process"/>
    <property type="evidence" value="ECO:0007669"/>
    <property type="project" value="TreeGrafter"/>
</dbReference>
<evidence type="ECO:0000256" key="2">
    <source>
        <dbReference type="SAM" id="SignalP"/>
    </source>
</evidence>
<dbReference type="InterPro" id="IPR003010">
    <property type="entry name" value="C-N_Hydrolase"/>
</dbReference>
<dbReference type="PANTHER" id="PTHR23088">
    <property type="entry name" value="NITRILASE-RELATED"/>
    <property type="match status" value="1"/>
</dbReference>
<dbReference type="Pfam" id="PF00795">
    <property type="entry name" value="CN_hydrolase"/>
    <property type="match status" value="1"/>
</dbReference>
<dbReference type="InterPro" id="IPR045254">
    <property type="entry name" value="Nit1/2_C-N_Hydrolase"/>
</dbReference>
<dbReference type="EMBL" id="CAICTM010000019">
    <property type="protein sequence ID" value="CAB9497379.1"/>
    <property type="molecule type" value="Genomic_DNA"/>
</dbReference>
<dbReference type="InterPro" id="IPR036526">
    <property type="entry name" value="C-N_Hydrolase_sf"/>
</dbReference>
<feature type="domain" description="CN hydrolase" evidence="3">
    <location>
        <begin position="58"/>
        <end position="321"/>
    </location>
</feature>
<dbReference type="PROSITE" id="PS50263">
    <property type="entry name" value="CN_HYDROLASE"/>
    <property type="match status" value="1"/>
</dbReference>
<keyword evidence="2" id="KW-0732">Signal</keyword>
<protein>
    <submittedName>
        <fullName evidence="4">Omega-amidase NIT2</fullName>
    </submittedName>
</protein>
<comment type="caution">
    <text evidence="4">The sequence shown here is derived from an EMBL/GenBank/DDBJ whole genome shotgun (WGS) entry which is preliminary data.</text>
</comment>
<accession>A0A9N8D781</accession>
<feature type="signal peptide" evidence="2">
    <location>
        <begin position="1"/>
        <end position="24"/>
    </location>
</feature>
<evidence type="ECO:0000313" key="4">
    <source>
        <dbReference type="EMBL" id="CAB9497379.1"/>
    </source>
</evidence>
<dbReference type="Proteomes" id="UP001153069">
    <property type="component" value="Unassembled WGS sequence"/>
</dbReference>
<evidence type="ECO:0000313" key="5">
    <source>
        <dbReference type="Proteomes" id="UP001153069"/>
    </source>
</evidence>
<gene>
    <name evidence="4" type="ORF">SEMRO_19_G013300.1</name>
</gene>
<dbReference type="SUPFAM" id="SSF56317">
    <property type="entry name" value="Carbon-nitrogen hydrolase"/>
    <property type="match status" value="1"/>
</dbReference>